<keyword evidence="4" id="KW-1185">Reference proteome</keyword>
<sequence>MYQSGDVERAWVDLYGLLSLSSVTIYQGVGRSDFKEHSVCYFFFKDNERQDNLATALCTFIHQLLDGQPVLVHHALPSWNRNG</sequence>
<proteinExistence type="predicted"/>
<evidence type="ECO:0000256" key="1">
    <source>
        <dbReference type="ARBA" id="ARBA00022737"/>
    </source>
</evidence>
<gene>
    <name evidence="3" type="ORF">CCHLO57077_00011201</name>
</gene>
<evidence type="ECO:0000313" key="3">
    <source>
        <dbReference type="EMBL" id="CAI6092202.1"/>
    </source>
</evidence>
<dbReference type="AlphaFoldDB" id="A0AA35M8D7"/>
<keyword evidence="1" id="KW-0677">Repeat</keyword>
<dbReference type="Proteomes" id="UP001160390">
    <property type="component" value="Unassembled WGS sequence"/>
</dbReference>
<comment type="caution">
    <text evidence="3">The sequence shown here is derived from an EMBL/GenBank/DDBJ whole genome shotgun (WGS) entry which is preliminary data.</text>
</comment>
<evidence type="ECO:0000259" key="2">
    <source>
        <dbReference type="Pfam" id="PF24883"/>
    </source>
</evidence>
<dbReference type="InterPro" id="IPR056884">
    <property type="entry name" value="NPHP3-like_N"/>
</dbReference>
<reference evidence="3" key="1">
    <citation type="submission" date="2023-01" db="EMBL/GenBank/DDBJ databases">
        <authorList>
            <person name="Piombo E."/>
        </authorList>
    </citation>
    <scope>NUCLEOTIDE SEQUENCE</scope>
</reference>
<name>A0AA35M8D7_9HYPO</name>
<organism evidence="3 4">
    <name type="scientific">Clonostachys chloroleuca</name>
    <dbReference type="NCBI Taxonomy" id="1926264"/>
    <lineage>
        <taxon>Eukaryota</taxon>
        <taxon>Fungi</taxon>
        <taxon>Dikarya</taxon>
        <taxon>Ascomycota</taxon>
        <taxon>Pezizomycotina</taxon>
        <taxon>Sordariomycetes</taxon>
        <taxon>Hypocreomycetidae</taxon>
        <taxon>Hypocreales</taxon>
        <taxon>Bionectriaceae</taxon>
        <taxon>Clonostachys</taxon>
    </lineage>
</organism>
<accession>A0AA35M8D7</accession>
<protein>
    <recommendedName>
        <fullName evidence="2">Nephrocystin 3-like N-terminal domain-containing protein</fullName>
    </recommendedName>
</protein>
<feature type="domain" description="Nephrocystin 3-like N-terminal" evidence="2">
    <location>
        <begin position="35"/>
        <end position="80"/>
    </location>
</feature>
<dbReference type="Pfam" id="PF24883">
    <property type="entry name" value="NPHP3_N"/>
    <property type="match status" value="1"/>
</dbReference>
<evidence type="ECO:0000313" key="4">
    <source>
        <dbReference type="Proteomes" id="UP001160390"/>
    </source>
</evidence>
<dbReference type="EMBL" id="CABFNP030001198">
    <property type="protein sequence ID" value="CAI6092202.1"/>
    <property type="molecule type" value="Genomic_DNA"/>
</dbReference>